<evidence type="ECO:0000313" key="2">
    <source>
        <dbReference type="Proteomes" id="UP000199516"/>
    </source>
</evidence>
<keyword evidence="2" id="KW-1185">Reference proteome</keyword>
<gene>
    <name evidence="1" type="ORF">SAMN05192532_102506</name>
</gene>
<reference evidence="1 2" key="1">
    <citation type="submission" date="2016-10" db="EMBL/GenBank/DDBJ databases">
        <authorList>
            <person name="de Groot N.N."/>
        </authorList>
    </citation>
    <scope>NUCLEOTIDE SEQUENCE [LARGE SCALE GENOMIC DNA]</scope>
    <source>
        <strain evidence="1 2">DSM 23995</strain>
    </source>
</reference>
<protein>
    <recommendedName>
        <fullName evidence="3">IDEAL domain-containing protein</fullName>
    </recommendedName>
</protein>
<dbReference type="RefSeq" id="WP_091659158.1">
    <property type="nucleotide sequence ID" value="NZ_FONT01000002.1"/>
</dbReference>
<dbReference type="OrthoDB" id="2737810at2"/>
<evidence type="ECO:0008006" key="3">
    <source>
        <dbReference type="Google" id="ProtNLM"/>
    </source>
</evidence>
<evidence type="ECO:0000313" key="1">
    <source>
        <dbReference type="EMBL" id="SFE59581.1"/>
    </source>
</evidence>
<name>A0A1I2BU36_9BACI</name>
<dbReference type="EMBL" id="FONT01000002">
    <property type="protein sequence ID" value="SFE59581.1"/>
    <property type="molecule type" value="Genomic_DNA"/>
</dbReference>
<accession>A0A1I2BU36</accession>
<dbReference type="Proteomes" id="UP000199516">
    <property type="component" value="Unassembled WGS sequence"/>
</dbReference>
<dbReference type="AlphaFoldDB" id="A0A1I2BU36"/>
<proteinExistence type="predicted"/>
<organism evidence="1 2">
    <name type="scientific">Alteribacillus iranensis</name>
    <dbReference type="NCBI Taxonomy" id="930128"/>
    <lineage>
        <taxon>Bacteria</taxon>
        <taxon>Bacillati</taxon>
        <taxon>Bacillota</taxon>
        <taxon>Bacilli</taxon>
        <taxon>Bacillales</taxon>
        <taxon>Bacillaceae</taxon>
        <taxon>Alteribacillus</taxon>
    </lineage>
</organism>
<sequence>MKIKNAGILGKEFFLSYFNLIQASRQTDIDEAKELLFDKFFRNDKELRDTESYQNFLTAYEELKEKQTNDK</sequence>